<evidence type="ECO:0000256" key="10">
    <source>
        <dbReference type="ARBA" id="ARBA00023128"/>
    </source>
</evidence>
<dbReference type="GO" id="GO:0005634">
    <property type="term" value="C:nucleus"/>
    <property type="evidence" value="ECO:0007669"/>
    <property type="project" value="UniProtKB-SubCell"/>
</dbReference>
<dbReference type="SMART" id="SM01284">
    <property type="entry name" value="ECSIT_Cterm"/>
    <property type="match status" value="1"/>
</dbReference>
<comment type="subcellular location">
    <subcellularLocation>
        <location evidence="3">Cytoplasm</location>
    </subcellularLocation>
    <subcellularLocation>
        <location evidence="2">Mitochondrion</location>
    </subcellularLocation>
    <subcellularLocation>
        <location evidence="1">Nucleus</location>
    </subcellularLocation>
</comment>
<evidence type="ECO:0000256" key="2">
    <source>
        <dbReference type="ARBA" id="ARBA00004173"/>
    </source>
</evidence>
<dbReference type="GO" id="GO:0007178">
    <property type="term" value="P:cell surface receptor protein serine/threonine kinase signaling pathway"/>
    <property type="evidence" value="ECO:0007669"/>
    <property type="project" value="TreeGrafter"/>
</dbReference>
<comment type="similarity">
    <text evidence="4">Belongs to the ECSIT family.</text>
</comment>
<dbReference type="GO" id="GO:0045087">
    <property type="term" value="P:innate immune response"/>
    <property type="evidence" value="ECO:0007669"/>
    <property type="project" value="UniProtKB-KW"/>
</dbReference>
<keyword evidence="11" id="KW-0539">Nucleus</keyword>
<keyword evidence="9" id="KW-0809">Transit peptide</keyword>
<evidence type="ECO:0000256" key="6">
    <source>
        <dbReference type="ARBA" id="ARBA00022490"/>
    </source>
</evidence>
<evidence type="ECO:0000256" key="3">
    <source>
        <dbReference type="ARBA" id="ARBA00004496"/>
    </source>
</evidence>
<name>A0A1B0G104_GLOMM</name>
<dbReference type="InterPro" id="IPR010418">
    <property type="entry name" value="ECSIT"/>
</dbReference>
<evidence type="ECO:0000256" key="4">
    <source>
        <dbReference type="ARBA" id="ARBA00007674"/>
    </source>
</evidence>
<accession>A0A1B0G104</accession>
<dbReference type="VEuPathDB" id="VectorBase:GMOY006941"/>
<evidence type="ECO:0000256" key="7">
    <source>
        <dbReference type="ARBA" id="ARBA00022588"/>
    </source>
</evidence>
<proteinExistence type="inferred from homology"/>
<evidence type="ECO:0000259" key="12">
    <source>
        <dbReference type="SMART" id="SM01284"/>
    </source>
</evidence>
<evidence type="ECO:0000313" key="13">
    <source>
        <dbReference type="EnsemblMetazoa" id="GMOY006941-PA"/>
    </source>
</evidence>
<dbReference type="EMBL" id="CCAG010006890">
    <property type="status" value="NOT_ANNOTATED_CDS"/>
    <property type="molecule type" value="Genomic_DNA"/>
</dbReference>
<dbReference type="EnsemblMetazoa" id="GMOY006941-RA">
    <property type="protein sequence ID" value="GMOY006941-PA"/>
    <property type="gene ID" value="GMOY006941"/>
</dbReference>
<dbReference type="GO" id="GO:0005739">
    <property type="term" value="C:mitochondrion"/>
    <property type="evidence" value="ECO:0007669"/>
    <property type="project" value="UniProtKB-SubCell"/>
</dbReference>
<dbReference type="InterPro" id="IPR046448">
    <property type="entry name" value="ECSIT_N"/>
</dbReference>
<keyword evidence="14" id="KW-1185">Reference proteome</keyword>
<dbReference type="PhylomeDB" id="A0A1B0G104"/>
<dbReference type="AlphaFoldDB" id="A0A1B0G104"/>
<evidence type="ECO:0000313" key="14">
    <source>
        <dbReference type="Proteomes" id="UP000092444"/>
    </source>
</evidence>
<evidence type="ECO:0000256" key="9">
    <source>
        <dbReference type="ARBA" id="ARBA00022946"/>
    </source>
</evidence>
<evidence type="ECO:0000256" key="11">
    <source>
        <dbReference type="ARBA" id="ARBA00023242"/>
    </source>
</evidence>
<reference evidence="13" key="1">
    <citation type="submission" date="2020-05" db="UniProtKB">
        <authorList>
            <consortium name="EnsemblMetazoa"/>
        </authorList>
    </citation>
    <scope>IDENTIFICATION</scope>
    <source>
        <strain evidence="13">Yale</strain>
    </source>
</reference>
<feature type="domain" description="ECSIT C-terminal" evidence="12">
    <location>
        <begin position="78"/>
        <end position="183"/>
    </location>
</feature>
<dbReference type="Proteomes" id="UP000092444">
    <property type="component" value="Unassembled WGS sequence"/>
</dbReference>
<sequence>MSMVEIFTERDIRRRNHVEFIYAALKHMAEFGVERDLDVYKALINVLPKGKFIPVPGVFETKNVVDAIDDTWIVSGMSPDQTQLLHKHPYNKAIYIEGPFLIWLRSRTINYFTLRADPDVEFLKSLNSNTEDEDDVTKLRVPSFGQPPISSKNHVDYLLSWIRLFEANGNPVLSQIPVLFRFRSKISDKVKEIESNN</sequence>
<keyword evidence="6" id="KW-0963">Cytoplasm</keyword>
<evidence type="ECO:0000256" key="8">
    <source>
        <dbReference type="ARBA" id="ARBA00022859"/>
    </source>
</evidence>
<dbReference type="PANTHER" id="PTHR13113">
    <property type="entry name" value="ECSIT EVOLUTIONARILY CONSERVED SIGNALING INTERMEDIATE IN TOLL PATHWAYS"/>
    <property type="match status" value="1"/>
</dbReference>
<keyword evidence="10" id="KW-0496">Mitochondrion</keyword>
<keyword evidence="8" id="KW-0391">Immunity</keyword>
<evidence type="ECO:0000256" key="1">
    <source>
        <dbReference type="ARBA" id="ARBA00004123"/>
    </source>
</evidence>
<dbReference type="STRING" id="37546.A0A1B0G104"/>
<dbReference type="InterPro" id="IPR029342">
    <property type="entry name" value="ECIST_C"/>
</dbReference>
<organism evidence="13 14">
    <name type="scientific">Glossina morsitans morsitans</name>
    <name type="common">Savannah tsetse fly</name>
    <dbReference type="NCBI Taxonomy" id="37546"/>
    <lineage>
        <taxon>Eukaryota</taxon>
        <taxon>Metazoa</taxon>
        <taxon>Ecdysozoa</taxon>
        <taxon>Arthropoda</taxon>
        <taxon>Hexapoda</taxon>
        <taxon>Insecta</taxon>
        <taxon>Pterygota</taxon>
        <taxon>Neoptera</taxon>
        <taxon>Endopterygota</taxon>
        <taxon>Diptera</taxon>
        <taxon>Brachycera</taxon>
        <taxon>Muscomorpha</taxon>
        <taxon>Hippoboscoidea</taxon>
        <taxon>Glossinidae</taxon>
        <taxon>Glossina</taxon>
    </lineage>
</organism>
<evidence type="ECO:0000256" key="5">
    <source>
        <dbReference type="ARBA" id="ARBA00019998"/>
    </source>
</evidence>
<dbReference type="PANTHER" id="PTHR13113:SF1">
    <property type="entry name" value="EVOLUTIONARILY CONSERVED SIGNALING INTERMEDIATE IN TOLL PATHWAY, MITOCHONDRIAL"/>
    <property type="match status" value="1"/>
</dbReference>
<protein>
    <recommendedName>
        <fullName evidence="5">Evolutionarily conserved signaling intermediate in Toll pathway, mitochondrial</fullName>
    </recommendedName>
</protein>
<keyword evidence="7" id="KW-0399">Innate immunity</keyword>
<dbReference type="Pfam" id="PF14784">
    <property type="entry name" value="ECSIT_C"/>
    <property type="match status" value="1"/>
</dbReference>
<dbReference type="Pfam" id="PF06239">
    <property type="entry name" value="ECSIT_N"/>
    <property type="match status" value="1"/>
</dbReference>